<evidence type="ECO:0000256" key="1">
    <source>
        <dbReference type="SAM" id="MobiDB-lite"/>
    </source>
</evidence>
<dbReference type="Proteomes" id="UP000276133">
    <property type="component" value="Unassembled WGS sequence"/>
</dbReference>
<keyword evidence="3" id="KW-1185">Reference proteome</keyword>
<reference evidence="2 3" key="1">
    <citation type="journal article" date="2018" name="Sci. Rep.">
        <title>Genomic signatures of local adaptation to the degree of environmental predictability in rotifers.</title>
        <authorList>
            <person name="Franch-Gras L."/>
            <person name="Hahn C."/>
            <person name="Garcia-Roger E.M."/>
            <person name="Carmona M.J."/>
            <person name="Serra M."/>
            <person name="Gomez A."/>
        </authorList>
    </citation>
    <scope>NUCLEOTIDE SEQUENCE [LARGE SCALE GENOMIC DNA]</scope>
    <source>
        <strain evidence="2">HYR1</strain>
    </source>
</reference>
<protein>
    <submittedName>
        <fullName evidence="2">Uncharacterized protein</fullName>
    </submittedName>
</protein>
<gene>
    <name evidence="2" type="ORF">BpHYR1_025452</name>
</gene>
<dbReference type="AlphaFoldDB" id="A0A3M7Q0H8"/>
<dbReference type="EMBL" id="REGN01008022">
    <property type="protein sequence ID" value="RNA04629.1"/>
    <property type="molecule type" value="Genomic_DNA"/>
</dbReference>
<accession>A0A3M7Q0H8</accession>
<feature type="region of interest" description="Disordered" evidence="1">
    <location>
        <begin position="1"/>
        <end position="27"/>
    </location>
</feature>
<sequence>MSCVSNTNPATNSIPSSSTSASCSSYSPIKLSPSLRLNSLLTKEAIKCEIDAMNEKHADEILNQSELSECGEDVKP</sequence>
<evidence type="ECO:0000313" key="2">
    <source>
        <dbReference type="EMBL" id="RNA04629.1"/>
    </source>
</evidence>
<proteinExistence type="predicted"/>
<comment type="caution">
    <text evidence="2">The sequence shown here is derived from an EMBL/GenBank/DDBJ whole genome shotgun (WGS) entry which is preliminary data.</text>
</comment>
<organism evidence="2 3">
    <name type="scientific">Brachionus plicatilis</name>
    <name type="common">Marine rotifer</name>
    <name type="synonym">Brachionus muelleri</name>
    <dbReference type="NCBI Taxonomy" id="10195"/>
    <lineage>
        <taxon>Eukaryota</taxon>
        <taxon>Metazoa</taxon>
        <taxon>Spiralia</taxon>
        <taxon>Gnathifera</taxon>
        <taxon>Rotifera</taxon>
        <taxon>Eurotatoria</taxon>
        <taxon>Monogononta</taxon>
        <taxon>Pseudotrocha</taxon>
        <taxon>Ploima</taxon>
        <taxon>Brachionidae</taxon>
        <taxon>Brachionus</taxon>
    </lineage>
</organism>
<feature type="non-terminal residue" evidence="2">
    <location>
        <position position="76"/>
    </location>
</feature>
<evidence type="ECO:0000313" key="3">
    <source>
        <dbReference type="Proteomes" id="UP000276133"/>
    </source>
</evidence>
<name>A0A3M7Q0H8_BRAPC</name>